<name>A0AAN4Z5W3_9BILA</name>
<sequence>FRKMAMATATAFLRISEAAALIVVGANVKSGVAVNVDFEIRNFTTSTISCKGAWPIDGDIASSPLDIAPANQMNFTTTKAEWSTFGSRGVVFFEIAGELFFLHWDVPYMTERNNSLSIGLLGTYKSLGLNVDFVKKISDVFYGGGGRSGYSYYITSSMARALHSFDFAVYYSEVRYVQIQNDNFAIRATMGTKQQCQIKVDIVPIHESDFAIPLGTGPKQMRSIPELLSSEDALACIPSKFNLNLVGRLKNNPLDIHAHFRIDNYTNTTIHYKFDHIWDGNLCKKPIDIDPGTRLQFTTEKVNWSMFGTRGAIVFEIAGKLFLLYWDVPYLSSSRNELTIVLLGQNKIADDNELFSSTMKKALNSLDHARHNKALGDPFTVGLAKLLRAFDYGEYYCNKDGRPLQIEDTQFVILAHLVKPKSSPSAAEIEIEIVPKDASAFAHGKSLVS</sequence>
<feature type="non-terminal residue" evidence="2">
    <location>
        <position position="1"/>
    </location>
</feature>
<reference evidence="3" key="1">
    <citation type="submission" date="2022-10" db="EMBL/GenBank/DDBJ databases">
        <title>Genome assembly of Pristionchus species.</title>
        <authorList>
            <person name="Yoshida K."/>
            <person name="Sommer R.J."/>
        </authorList>
    </citation>
    <scope>NUCLEOTIDE SEQUENCE [LARGE SCALE GENOMIC DNA]</scope>
    <source>
        <strain evidence="3">RS5460</strain>
    </source>
</reference>
<proteinExistence type="predicted"/>
<gene>
    <name evidence="2" type="ORF">PMAYCL1PPCAC_05078</name>
</gene>
<keyword evidence="1" id="KW-0732">Signal</keyword>
<evidence type="ECO:0000313" key="2">
    <source>
        <dbReference type="EMBL" id="GMR34883.1"/>
    </source>
</evidence>
<dbReference type="PANTHER" id="PTHR40388:SF1">
    <property type="entry name" value="BRYOPORIN"/>
    <property type="match status" value="1"/>
</dbReference>
<dbReference type="InterPro" id="IPR050677">
    <property type="entry name" value="Actinoporin_PFT"/>
</dbReference>
<keyword evidence="3" id="KW-1185">Reference proteome</keyword>
<feature type="signal peptide" evidence="1">
    <location>
        <begin position="1"/>
        <end position="20"/>
    </location>
</feature>
<accession>A0AAN4Z5W3</accession>
<evidence type="ECO:0000256" key="1">
    <source>
        <dbReference type="SAM" id="SignalP"/>
    </source>
</evidence>
<dbReference type="Gene3D" id="2.60.270.50">
    <property type="match status" value="2"/>
</dbReference>
<dbReference type="PANTHER" id="PTHR40388">
    <property type="entry name" value="BRYOPORIN"/>
    <property type="match status" value="1"/>
</dbReference>
<protein>
    <submittedName>
        <fullName evidence="2">Uncharacterized protein</fullName>
    </submittedName>
</protein>
<dbReference type="EMBL" id="BTRK01000002">
    <property type="protein sequence ID" value="GMR34883.1"/>
    <property type="molecule type" value="Genomic_DNA"/>
</dbReference>
<organism evidence="2 3">
    <name type="scientific">Pristionchus mayeri</name>
    <dbReference type="NCBI Taxonomy" id="1317129"/>
    <lineage>
        <taxon>Eukaryota</taxon>
        <taxon>Metazoa</taxon>
        <taxon>Ecdysozoa</taxon>
        <taxon>Nematoda</taxon>
        <taxon>Chromadorea</taxon>
        <taxon>Rhabditida</taxon>
        <taxon>Rhabditina</taxon>
        <taxon>Diplogasteromorpha</taxon>
        <taxon>Diplogasteroidea</taxon>
        <taxon>Neodiplogasteridae</taxon>
        <taxon>Pristionchus</taxon>
    </lineage>
</organism>
<evidence type="ECO:0000313" key="3">
    <source>
        <dbReference type="Proteomes" id="UP001328107"/>
    </source>
</evidence>
<dbReference type="AlphaFoldDB" id="A0AAN4Z5W3"/>
<feature type="chain" id="PRO_5042814768" evidence="1">
    <location>
        <begin position="21"/>
        <end position="449"/>
    </location>
</feature>
<comment type="caution">
    <text evidence="2">The sequence shown here is derived from an EMBL/GenBank/DDBJ whole genome shotgun (WGS) entry which is preliminary data.</text>
</comment>
<dbReference type="Proteomes" id="UP001328107">
    <property type="component" value="Unassembled WGS sequence"/>
</dbReference>